<evidence type="ECO:0000256" key="1">
    <source>
        <dbReference type="SAM" id="MobiDB-lite"/>
    </source>
</evidence>
<feature type="transmembrane region" description="Helical" evidence="2">
    <location>
        <begin position="412"/>
        <end position="435"/>
    </location>
</feature>
<feature type="transmembrane region" description="Helical" evidence="2">
    <location>
        <begin position="317"/>
        <end position="334"/>
    </location>
</feature>
<feature type="region of interest" description="Disordered" evidence="1">
    <location>
        <begin position="1"/>
        <end position="38"/>
    </location>
</feature>
<keyword evidence="2" id="KW-0812">Transmembrane</keyword>
<protein>
    <submittedName>
        <fullName evidence="3">Uncharacterized protein</fullName>
    </submittedName>
</protein>
<dbReference type="AlphaFoldDB" id="A0A7S1V4E0"/>
<feature type="transmembrane region" description="Helical" evidence="2">
    <location>
        <begin position="447"/>
        <end position="464"/>
    </location>
</feature>
<feature type="transmembrane region" description="Helical" evidence="2">
    <location>
        <begin position="231"/>
        <end position="251"/>
    </location>
</feature>
<feature type="transmembrane region" description="Helical" evidence="2">
    <location>
        <begin position="257"/>
        <end position="279"/>
    </location>
</feature>
<evidence type="ECO:0000313" key="3">
    <source>
        <dbReference type="EMBL" id="CAD9287321.1"/>
    </source>
</evidence>
<evidence type="ECO:0000256" key="2">
    <source>
        <dbReference type="SAM" id="Phobius"/>
    </source>
</evidence>
<keyword evidence="2" id="KW-0472">Membrane</keyword>
<accession>A0A7S1V4E0</accession>
<sequence length="504" mass="56457">MVIKSINSDDDTEQHDLEAATASALEDDLPPPVAPPRDEAINKTYEEVDEDIVFEPQADEESGIEIVAAAVAEGDEPPVVMTGYVDCHLCYAEGRGEVACSEHHFFCTFCIQTHLQKALRIGGMFETNVKNKDGTLVSEPGQVPCPLFFSQEDKCTCTALSEEVFHQYADPILWRRALERIRHSAAVREADDTFSKKEESPSHRSDSSETLLMSDRFVNKDEEREDLVKKLLVLTVSFLFVALMILSMMLPTLLGRFVSASLLTALVTWLGTHMLCLLVDSNAEQEVGCVHEVVLIGTPIEEPYLSAEGRWAPYRTMLGWTLLATTGYGLLLTFWPEPNAYRWVQPIGPCLLLWVALNFGGGMVVVNWSRPRRGSFHWQYVRMLTWSAVVLPVGVYWVLYDDGFFSTWGWRGGVIATTYASLFLGAETYVLALAAQARWPTDLLRSYVCAFFWASGILLVFLMGDSKATTHAGLAFGSIFLVLPFVLMIAWCCRDRRRSETVEE</sequence>
<feature type="transmembrane region" description="Helical" evidence="2">
    <location>
        <begin position="346"/>
        <end position="368"/>
    </location>
</feature>
<name>A0A7S1V4E0_9STRA</name>
<keyword evidence="2" id="KW-1133">Transmembrane helix</keyword>
<dbReference type="EMBL" id="HBGK01029041">
    <property type="protein sequence ID" value="CAD9287321.1"/>
    <property type="molecule type" value="Transcribed_RNA"/>
</dbReference>
<reference evidence="3" key="1">
    <citation type="submission" date="2021-01" db="EMBL/GenBank/DDBJ databases">
        <authorList>
            <person name="Corre E."/>
            <person name="Pelletier E."/>
            <person name="Niang G."/>
            <person name="Scheremetjew M."/>
            <person name="Finn R."/>
            <person name="Kale V."/>
            <person name="Holt S."/>
            <person name="Cochrane G."/>
            <person name="Meng A."/>
            <person name="Brown T."/>
            <person name="Cohen L."/>
        </authorList>
    </citation>
    <scope>NUCLEOTIDE SEQUENCE</scope>
    <source>
        <strain evidence="3">CCMP 410</strain>
    </source>
</reference>
<proteinExistence type="predicted"/>
<feature type="transmembrane region" description="Helical" evidence="2">
    <location>
        <begin position="470"/>
        <end position="491"/>
    </location>
</feature>
<feature type="transmembrane region" description="Helical" evidence="2">
    <location>
        <begin position="380"/>
        <end position="400"/>
    </location>
</feature>
<organism evidence="3">
    <name type="scientific">Grammatophora oceanica</name>
    <dbReference type="NCBI Taxonomy" id="210454"/>
    <lineage>
        <taxon>Eukaryota</taxon>
        <taxon>Sar</taxon>
        <taxon>Stramenopiles</taxon>
        <taxon>Ochrophyta</taxon>
        <taxon>Bacillariophyta</taxon>
        <taxon>Fragilariophyceae</taxon>
        <taxon>Fragilariophycidae</taxon>
        <taxon>Rhabdonematales</taxon>
        <taxon>Grammatophoraceae</taxon>
        <taxon>Grammatophora</taxon>
    </lineage>
</organism>
<gene>
    <name evidence="3" type="ORF">GOCE00092_LOCUS15139</name>
</gene>